<sequence>MTSNSMLSTAKSGVSRLGQWLSARLGIFNQGPPDLDELWRDFQKRLNNVFRGGSGGGSDSGGSRSGGPSPKAAGAGVAVVLGVAAVIWLGSGIFIVNEGEAAVITQFGKYRSTTGAGLQMRLPYPIQQHEIVKVAQVRKVEIGTKARAQRTREALMLTDDENIVDIQYEVQYRIKGDGARDFLFNSASPEDAVQQAAESAMREVVGRMTMDSVLYESRSTIAGDVSKRMQSLIDRYGTGIEILAVAIQNAQPPEQVQAAFDDAVKAGQDRERAINEGQAYANDVIPRAKGAASRLMQQAEGHKSRVVETARGDASRFRAVVGEYNRAPAVTRDRMYIDAMQEIFSNTTKVLVESRQGNNLLYLPLDKIMAQTSAEANRAASGTVTVQAPTPAPAQQAPAQQQSTADMLRNREAR</sequence>
<evidence type="ECO:0000256" key="1">
    <source>
        <dbReference type="ARBA" id="ARBA00004167"/>
    </source>
</evidence>
<evidence type="ECO:0000256" key="4">
    <source>
        <dbReference type="ARBA" id="ARBA00022989"/>
    </source>
</evidence>
<dbReference type="InterPro" id="IPR036013">
    <property type="entry name" value="Band_7/SPFH_dom_sf"/>
</dbReference>
<dbReference type="CDD" id="cd03404">
    <property type="entry name" value="SPFH_HflK"/>
    <property type="match status" value="1"/>
</dbReference>
<dbReference type="InterPro" id="IPR020980">
    <property type="entry name" value="Membrane_HflK_N"/>
</dbReference>
<dbReference type="PANTHER" id="PTHR43327">
    <property type="entry name" value="STOMATIN-LIKE PROTEIN 2, MITOCHONDRIAL"/>
    <property type="match status" value="1"/>
</dbReference>
<dbReference type="Gene3D" id="3.30.479.30">
    <property type="entry name" value="Band 7 domain"/>
    <property type="match status" value="1"/>
</dbReference>
<dbReference type="RefSeq" id="WP_377301235.1">
    <property type="nucleotide sequence ID" value="NZ_CP180191.1"/>
</dbReference>
<keyword evidence="10" id="KW-1185">Reference proteome</keyword>
<dbReference type="SUPFAM" id="SSF117892">
    <property type="entry name" value="Band 7/SPFH domain"/>
    <property type="match status" value="1"/>
</dbReference>
<feature type="compositionally biased region" description="Gly residues" evidence="7">
    <location>
        <begin position="52"/>
        <end position="65"/>
    </location>
</feature>
<feature type="region of interest" description="Disordered" evidence="7">
    <location>
        <begin position="50"/>
        <end position="69"/>
    </location>
</feature>
<evidence type="ECO:0000256" key="3">
    <source>
        <dbReference type="ARBA" id="ARBA00022692"/>
    </source>
</evidence>
<dbReference type="Proteomes" id="UP001595556">
    <property type="component" value="Unassembled WGS sequence"/>
</dbReference>
<dbReference type="InterPro" id="IPR010201">
    <property type="entry name" value="HflK"/>
</dbReference>
<feature type="compositionally biased region" description="Low complexity" evidence="7">
    <location>
        <begin position="383"/>
        <end position="405"/>
    </location>
</feature>
<comment type="similarity">
    <text evidence="2 6">Belongs to the band 7/mec-2 family. HflK subfamily.</text>
</comment>
<feature type="region of interest" description="Disordered" evidence="7">
    <location>
        <begin position="380"/>
        <end position="414"/>
    </location>
</feature>
<gene>
    <name evidence="9" type="primary">hflK</name>
    <name evidence="9" type="ORF">ACFOEN_03795</name>
</gene>
<comment type="subcellular location">
    <subcellularLocation>
        <location evidence="1">Membrane</location>
        <topology evidence="1">Single-pass membrane protein</topology>
    </subcellularLocation>
</comment>
<keyword evidence="5 6" id="KW-0472">Membrane</keyword>
<accession>A0ABV7H2I1</accession>
<dbReference type="Pfam" id="PF01145">
    <property type="entry name" value="Band_7"/>
    <property type="match status" value="1"/>
</dbReference>
<evidence type="ECO:0000256" key="7">
    <source>
        <dbReference type="SAM" id="MobiDB-lite"/>
    </source>
</evidence>
<dbReference type="Pfam" id="PF12221">
    <property type="entry name" value="HflK_N"/>
    <property type="match status" value="1"/>
</dbReference>
<dbReference type="SMART" id="SM00244">
    <property type="entry name" value="PHB"/>
    <property type="match status" value="1"/>
</dbReference>
<protein>
    <recommendedName>
        <fullName evidence="6">Protein HflK</fullName>
    </recommendedName>
</protein>
<evidence type="ECO:0000256" key="6">
    <source>
        <dbReference type="RuleBase" id="RU364113"/>
    </source>
</evidence>
<evidence type="ECO:0000256" key="5">
    <source>
        <dbReference type="ARBA" id="ARBA00023136"/>
    </source>
</evidence>
<dbReference type="GO" id="GO:0006508">
    <property type="term" value="P:proteolysis"/>
    <property type="evidence" value="ECO:0007669"/>
    <property type="project" value="UniProtKB-KW"/>
</dbReference>
<feature type="transmembrane region" description="Helical" evidence="6">
    <location>
        <begin position="72"/>
        <end position="96"/>
    </location>
</feature>
<reference evidence="10" key="1">
    <citation type="journal article" date="2019" name="Int. J. Syst. Evol. Microbiol.">
        <title>The Global Catalogue of Microorganisms (GCM) 10K type strain sequencing project: providing services to taxonomists for standard genome sequencing and annotation.</title>
        <authorList>
            <consortium name="The Broad Institute Genomics Platform"/>
            <consortium name="The Broad Institute Genome Sequencing Center for Infectious Disease"/>
            <person name="Wu L."/>
            <person name="Ma J."/>
        </authorList>
    </citation>
    <scope>NUCLEOTIDE SEQUENCE [LARGE SCALE GENOMIC DNA]</scope>
    <source>
        <strain evidence="10">KCTC 52168</strain>
    </source>
</reference>
<keyword evidence="4 6" id="KW-1133">Transmembrane helix</keyword>
<comment type="caution">
    <text evidence="9">The sequence shown here is derived from an EMBL/GenBank/DDBJ whole genome shotgun (WGS) entry which is preliminary data.</text>
</comment>
<evidence type="ECO:0000259" key="8">
    <source>
        <dbReference type="SMART" id="SM00244"/>
    </source>
</evidence>
<dbReference type="EMBL" id="JBHRTI010000003">
    <property type="protein sequence ID" value="MFC3146761.1"/>
    <property type="molecule type" value="Genomic_DNA"/>
</dbReference>
<evidence type="ECO:0000256" key="2">
    <source>
        <dbReference type="ARBA" id="ARBA00006971"/>
    </source>
</evidence>
<feature type="domain" description="Band 7" evidence="8">
    <location>
        <begin position="91"/>
        <end position="264"/>
    </location>
</feature>
<dbReference type="GO" id="GO:0008233">
    <property type="term" value="F:peptidase activity"/>
    <property type="evidence" value="ECO:0007669"/>
    <property type="project" value="UniProtKB-KW"/>
</dbReference>
<organism evidence="9 10">
    <name type="scientific">Piscinibacterium candidicorallinum</name>
    <dbReference type="NCBI Taxonomy" id="1793872"/>
    <lineage>
        <taxon>Bacteria</taxon>
        <taxon>Pseudomonadati</taxon>
        <taxon>Pseudomonadota</taxon>
        <taxon>Betaproteobacteria</taxon>
        <taxon>Burkholderiales</taxon>
        <taxon>Piscinibacterium</taxon>
    </lineage>
</organism>
<dbReference type="PANTHER" id="PTHR43327:SF2">
    <property type="entry name" value="MODULATOR OF FTSH PROTEASE HFLK"/>
    <property type="match status" value="1"/>
</dbReference>
<keyword evidence="9" id="KW-0378">Hydrolase</keyword>
<dbReference type="InterPro" id="IPR001107">
    <property type="entry name" value="Band_7"/>
</dbReference>
<dbReference type="InterPro" id="IPR050710">
    <property type="entry name" value="Band7/mec-2_domain"/>
</dbReference>
<evidence type="ECO:0000313" key="9">
    <source>
        <dbReference type="EMBL" id="MFC3146761.1"/>
    </source>
</evidence>
<proteinExistence type="inferred from homology"/>
<keyword evidence="3 6" id="KW-0812">Transmembrane</keyword>
<comment type="subunit">
    <text evidence="6">HflC and HflK may interact to form a multimeric complex.</text>
</comment>
<name>A0ABV7H2I1_9BURK</name>
<evidence type="ECO:0000313" key="10">
    <source>
        <dbReference type="Proteomes" id="UP001595556"/>
    </source>
</evidence>
<comment type="function">
    <text evidence="6">HflC and HflK could encode or regulate a protease.</text>
</comment>
<keyword evidence="9" id="KW-0645">Protease</keyword>
<dbReference type="NCBIfam" id="TIGR01933">
    <property type="entry name" value="hflK"/>
    <property type="match status" value="1"/>
</dbReference>